<organism evidence="1 2">
    <name type="scientific">Pseudoalteromonas agarivorans DSM 14585</name>
    <dbReference type="NCBI Taxonomy" id="1312369"/>
    <lineage>
        <taxon>Bacteria</taxon>
        <taxon>Pseudomonadati</taxon>
        <taxon>Pseudomonadota</taxon>
        <taxon>Gammaproteobacteria</taxon>
        <taxon>Alteromonadales</taxon>
        <taxon>Pseudoalteromonadaceae</taxon>
        <taxon>Pseudoalteromonas</taxon>
    </lineage>
</organism>
<accession>A0ACA8DWH8</accession>
<dbReference type="EMBL" id="CP011011">
    <property type="protein sequence ID" value="ATC82469.1"/>
    <property type="molecule type" value="Genomic_DNA"/>
</dbReference>
<reference evidence="1" key="1">
    <citation type="submission" date="2015-03" db="EMBL/GenBank/DDBJ databases">
        <authorList>
            <person name="Xie B.-B."/>
            <person name="Rong J.-C."/>
            <person name="Qin Q.-L."/>
            <person name="Zhang Y.-Z."/>
        </authorList>
    </citation>
    <scope>NUCLEOTIDE SEQUENCE</scope>
    <source>
        <strain evidence="1">DSM 14585</strain>
    </source>
</reference>
<proteinExistence type="predicted"/>
<protein>
    <submittedName>
        <fullName evidence="1">Uncharacterized protein</fullName>
    </submittedName>
</protein>
<evidence type="ECO:0000313" key="1">
    <source>
        <dbReference type="EMBL" id="ATC82469.1"/>
    </source>
</evidence>
<dbReference type="Proteomes" id="UP000217277">
    <property type="component" value="Chromosome I"/>
</dbReference>
<keyword evidence="2" id="KW-1185">Reference proteome</keyword>
<gene>
    <name evidence="1" type="ORF">PAGA_a2153</name>
</gene>
<name>A0ACA8DWH8_9GAMM</name>
<sequence length="40" mass="4470">MNKAISPMAIPAIEKNEINDINAFPLEERLYLSPINKLTG</sequence>
<evidence type="ECO:0000313" key="2">
    <source>
        <dbReference type="Proteomes" id="UP000217277"/>
    </source>
</evidence>